<dbReference type="InterPro" id="IPR051053">
    <property type="entry name" value="ECH/Chromodomain_protein"/>
</dbReference>
<dbReference type="PANTHER" id="PTHR43684">
    <property type="match status" value="1"/>
</dbReference>
<dbReference type="PANTHER" id="PTHR43684:SF1">
    <property type="entry name" value="ENOYL-COA DELTA ISOMERASE 2"/>
    <property type="match status" value="1"/>
</dbReference>
<dbReference type="FunFam" id="3.90.226.10:FF:000048">
    <property type="entry name" value="3,2-trans-enoyl-CoA isomerase"/>
    <property type="match status" value="1"/>
</dbReference>
<sequence length="276" mass="30601">MNAAPKPIEGVECEFRGRVAIITINRTKKLGALAQEHYFNIARWMRHIDSREDVFITVLTGTGRFFSAGADVTVSGKDTGAKDDQFRINLQNFAAYNLNITHAFYTHSKILVTALNGPVVGLSAALIGHSDFVYAAPHAYLLCPFTSLGLVAEGLASRAMNSRLGPARGAEALLMSKRITCPELLQCGFVNKVFETKPEEHEKFLGLVLEEVDNRLGEHLVPNSLIKIKEMMRGPEREQYDAQGVKEVMGGLDVFMRGIPQEEFRKIASGEKRHKL</sequence>
<name>A0A2D3VDX1_9PEZI</name>
<organism evidence="7 8">
    <name type="scientific">Ramularia collo-cygni</name>
    <dbReference type="NCBI Taxonomy" id="112498"/>
    <lineage>
        <taxon>Eukaryota</taxon>
        <taxon>Fungi</taxon>
        <taxon>Dikarya</taxon>
        <taxon>Ascomycota</taxon>
        <taxon>Pezizomycotina</taxon>
        <taxon>Dothideomycetes</taxon>
        <taxon>Dothideomycetidae</taxon>
        <taxon>Mycosphaerellales</taxon>
        <taxon>Mycosphaerellaceae</taxon>
        <taxon>Ramularia</taxon>
    </lineage>
</organism>
<dbReference type="Pfam" id="PF00378">
    <property type="entry name" value="ECH_1"/>
    <property type="match status" value="1"/>
</dbReference>
<dbReference type="RefSeq" id="XP_023625683.1">
    <property type="nucleotide sequence ID" value="XM_023769915.1"/>
</dbReference>
<dbReference type="InterPro" id="IPR029045">
    <property type="entry name" value="ClpP/crotonase-like_dom_sf"/>
</dbReference>
<comment type="pathway">
    <text evidence="2">Lipid metabolism; fatty acid beta-oxidation.</text>
</comment>
<dbReference type="SUPFAM" id="SSF52096">
    <property type="entry name" value="ClpP/crotonase"/>
    <property type="match status" value="1"/>
</dbReference>
<dbReference type="GeneID" id="35599810"/>
<keyword evidence="5" id="KW-0576">Peroxisome</keyword>
<evidence type="ECO:0000256" key="2">
    <source>
        <dbReference type="ARBA" id="ARBA00005005"/>
    </source>
</evidence>
<comment type="subcellular location">
    <subcellularLocation>
        <location evidence="1">Peroxisome</location>
    </subcellularLocation>
</comment>
<keyword evidence="4" id="KW-0843">Virulence</keyword>
<dbReference type="STRING" id="112498.A0A2D3VDX1"/>
<dbReference type="AlphaFoldDB" id="A0A2D3VDX1"/>
<comment type="similarity">
    <text evidence="3">Belongs to the enoyl-CoA hydratase/isomerase family.</text>
</comment>
<protein>
    <submittedName>
        <fullName evidence="7">Related to peroxisomal D3,D2-enoyl-CoA isomerase</fullName>
    </submittedName>
</protein>
<dbReference type="CDD" id="cd06558">
    <property type="entry name" value="crotonase-like"/>
    <property type="match status" value="1"/>
</dbReference>
<dbReference type="InterPro" id="IPR001753">
    <property type="entry name" value="Enoyl-CoA_hydra/iso"/>
</dbReference>
<dbReference type="GO" id="GO:0006635">
    <property type="term" value="P:fatty acid beta-oxidation"/>
    <property type="evidence" value="ECO:0007669"/>
    <property type="project" value="TreeGrafter"/>
</dbReference>
<dbReference type="Gene3D" id="3.90.226.10">
    <property type="entry name" value="2-enoyl-CoA Hydratase, Chain A, domain 1"/>
    <property type="match status" value="1"/>
</dbReference>
<dbReference type="GO" id="GO:0005782">
    <property type="term" value="C:peroxisomal matrix"/>
    <property type="evidence" value="ECO:0007669"/>
    <property type="project" value="TreeGrafter"/>
</dbReference>
<evidence type="ECO:0000256" key="1">
    <source>
        <dbReference type="ARBA" id="ARBA00004275"/>
    </source>
</evidence>
<accession>A0A2D3VDX1</accession>
<keyword evidence="6 7" id="KW-0413">Isomerase</keyword>
<gene>
    <name evidence="7" type="ORF">RCC_04637</name>
</gene>
<evidence type="ECO:0000256" key="3">
    <source>
        <dbReference type="ARBA" id="ARBA00005254"/>
    </source>
</evidence>
<evidence type="ECO:0000256" key="4">
    <source>
        <dbReference type="ARBA" id="ARBA00023026"/>
    </source>
</evidence>
<keyword evidence="8" id="KW-1185">Reference proteome</keyword>
<evidence type="ECO:0000313" key="7">
    <source>
        <dbReference type="EMBL" id="CZT18793.1"/>
    </source>
</evidence>
<reference evidence="7 8" key="1">
    <citation type="submission" date="2016-03" db="EMBL/GenBank/DDBJ databases">
        <authorList>
            <person name="Ploux O."/>
        </authorList>
    </citation>
    <scope>NUCLEOTIDE SEQUENCE [LARGE SCALE GENOMIC DNA]</scope>
    <source>
        <strain evidence="7 8">URUG2</strain>
    </source>
</reference>
<evidence type="ECO:0000256" key="5">
    <source>
        <dbReference type="ARBA" id="ARBA00023140"/>
    </source>
</evidence>
<evidence type="ECO:0000313" key="8">
    <source>
        <dbReference type="Proteomes" id="UP000225277"/>
    </source>
</evidence>
<dbReference type="Proteomes" id="UP000225277">
    <property type="component" value="Unassembled WGS sequence"/>
</dbReference>
<dbReference type="EMBL" id="FJUY01000006">
    <property type="protein sequence ID" value="CZT18793.1"/>
    <property type="molecule type" value="Genomic_DNA"/>
</dbReference>
<proteinExistence type="inferred from homology"/>
<dbReference type="OrthoDB" id="448450at2759"/>
<evidence type="ECO:0000256" key="6">
    <source>
        <dbReference type="ARBA" id="ARBA00023235"/>
    </source>
</evidence>
<dbReference type="GO" id="GO:0004165">
    <property type="term" value="F:delta(3)-delta(2)-enoyl-CoA isomerase activity"/>
    <property type="evidence" value="ECO:0007669"/>
    <property type="project" value="UniProtKB-ARBA"/>
</dbReference>